<dbReference type="Gene3D" id="3.30.1150.10">
    <property type="match status" value="1"/>
</dbReference>
<dbReference type="AlphaFoldDB" id="A0A1W1XAT5"/>
<sequence length="106" mass="11862">MALPGDPHDAYLPRNSLTFAPMPQQNIDLPDQAEWRDVTGAAQLVLYVNELGYVDEVAVRESTLPQVIVQAAIDQFKRAVFSPGLKENQPVKSRILIEIRYQNGKS</sequence>
<name>A0A1W1XAT5_9NEIS</name>
<reference evidence="2 3" key="1">
    <citation type="submission" date="2017-04" db="EMBL/GenBank/DDBJ databases">
        <authorList>
            <person name="Afonso C.L."/>
            <person name="Miller P.J."/>
            <person name="Scott M.A."/>
            <person name="Spackman E."/>
            <person name="Goraichik I."/>
            <person name="Dimitrov K.M."/>
            <person name="Suarez D.L."/>
            <person name="Swayne D.E."/>
        </authorList>
    </citation>
    <scope>NUCLEOTIDE SEQUENCE [LARGE SCALE GENOMIC DNA]</scope>
    <source>
        <strain evidence="2 3">DSM 23236</strain>
    </source>
</reference>
<dbReference type="SUPFAM" id="SSF74653">
    <property type="entry name" value="TolA/TonB C-terminal domain"/>
    <property type="match status" value="1"/>
</dbReference>
<dbReference type="InterPro" id="IPR037682">
    <property type="entry name" value="TonB_C"/>
</dbReference>
<proteinExistence type="predicted"/>
<dbReference type="RefSeq" id="WP_176216800.1">
    <property type="nucleotide sequence ID" value="NZ_FWXD01000005.1"/>
</dbReference>
<organism evidence="2 3">
    <name type="scientific">Andreprevotia lacus DSM 23236</name>
    <dbReference type="NCBI Taxonomy" id="1121001"/>
    <lineage>
        <taxon>Bacteria</taxon>
        <taxon>Pseudomonadati</taxon>
        <taxon>Pseudomonadota</taxon>
        <taxon>Betaproteobacteria</taxon>
        <taxon>Neisseriales</taxon>
        <taxon>Chitinibacteraceae</taxon>
        <taxon>Andreprevotia</taxon>
    </lineage>
</organism>
<evidence type="ECO:0000313" key="2">
    <source>
        <dbReference type="EMBL" id="SMC21145.1"/>
    </source>
</evidence>
<gene>
    <name evidence="2" type="ORF">SAMN02745857_01138</name>
</gene>
<dbReference type="GO" id="GO:0055085">
    <property type="term" value="P:transmembrane transport"/>
    <property type="evidence" value="ECO:0007669"/>
    <property type="project" value="InterPro"/>
</dbReference>
<dbReference type="Proteomes" id="UP000192761">
    <property type="component" value="Unassembled WGS sequence"/>
</dbReference>
<evidence type="ECO:0000259" key="1">
    <source>
        <dbReference type="PROSITE" id="PS52015"/>
    </source>
</evidence>
<dbReference type="PROSITE" id="PS52015">
    <property type="entry name" value="TONB_CTD"/>
    <property type="match status" value="1"/>
</dbReference>
<protein>
    <submittedName>
        <fullName evidence="2">TonB protein C-terminal</fullName>
    </submittedName>
</protein>
<dbReference type="EMBL" id="FWXD01000005">
    <property type="protein sequence ID" value="SMC21145.1"/>
    <property type="molecule type" value="Genomic_DNA"/>
</dbReference>
<accession>A0A1W1XAT5</accession>
<keyword evidence="3" id="KW-1185">Reference proteome</keyword>
<feature type="domain" description="TonB C-terminal" evidence="1">
    <location>
        <begin position="14"/>
        <end position="106"/>
    </location>
</feature>
<evidence type="ECO:0000313" key="3">
    <source>
        <dbReference type="Proteomes" id="UP000192761"/>
    </source>
</evidence>
<dbReference type="Pfam" id="PF03544">
    <property type="entry name" value="TonB_C"/>
    <property type="match status" value="1"/>
</dbReference>